<dbReference type="AlphaFoldDB" id="A0A1X7NYU9"/>
<protein>
    <submittedName>
        <fullName evidence="4">Serine phosphatase</fullName>
    </submittedName>
</protein>
<accession>A0A1X7NYU9</accession>
<dbReference type="GO" id="GO:0016791">
    <property type="term" value="F:phosphatase activity"/>
    <property type="evidence" value="ECO:0007669"/>
    <property type="project" value="TreeGrafter"/>
</dbReference>
<evidence type="ECO:0000313" key="5">
    <source>
        <dbReference type="Proteomes" id="UP000193711"/>
    </source>
</evidence>
<proteinExistence type="predicted"/>
<dbReference type="InterPro" id="IPR036457">
    <property type="entry name" value="PPM-type-like_dom_sf"/>
</dbReference>
<reference evidence="5" key="1">
    <citation type="submission" date="2017-04" db="EMBL/GenBank/DDBJ databases">
        <authorList>
            <person name="Varghese N."/>
            <person name="Submissions S."/>
        </authorList>
    </citation>
    <scope>NUCLEOTIDE SEQUENCE [LARGE SCALE GENOMIC DNA]</scope>
    <source>
        <strain evidence="5">VKM Ac-2121</strain>
    </source>
</reference>
<dbReference type="OrthoDB" id="9151676at2"/>
<evidence type="ECO:0000256" key="1">
    <source>
        <dbReference type="ARBA" id="ARBA00022801"/>
    </source>
</evidence>
<dbReference type="InterPro" id="IPR003018">
    <property type="entry name" value="GAF"/>
</dbReference>
<dbReference type="Gene3D" id="3.30.450.40">
    <property type="match status" value="1"/>
</dbReference>
<dbReference type="Gene3D" id="3.60.40.10">
    <property type="entry name" value="PPM-type phosphatase domain"/>
    <property type="match status" value="1"/>
</dbReference>
<dbReference type="EMBL" id="FXBM01000002">
    <property type="protein sequence ID" value="SMH43477.1"/>
    <property type="molecule type" value="Genomic_DNA"/>
</dbReference>
<name>A0A1X7NYU9_9MICO</name>
<dbReference type="SUPFAM" id="SSF81606">
    <property type="entry name" value="PP2C-like"/>
    <property type="match status" value="1"/>
</dbReference>
<dbReference type="RefSeq" id="WP_085476644.1">
    <property type="nucleotide sequence ID" value="NZ_FXBM01000002.1"/>
</dbReference>
<evidence type="ECO:0000259" key="3">
    <source>
        <dbReference type="SMART" id="SM00331"/>
    </source>
</evidence>
<dbReference type="SUPFAM" id="SSF55781">
    <property type="entry name" value="GAF domain-like"/>
    <property type="match status" value="1"/>
</dbReference>
<feature type="domain" description="GAF" evidence="2">
    <location>
        <begin position="23"/>
        <end position="166"/>
    </location>
</feature>
<dbReference type="Pfam" id="PF07228">
    <property type="entry name" value="SpoIIE"/>
    <property type="match status" value="1"/>
</dbReference>
<keyword evidence="5" id="KW-1185">Reference proteome</keyword>
<dbReference type="InterPro" id="IPR052016">
    <property type="entry name" value="Bact_Sigma-Reg"/>
</dbReference>
<evidence type="ECO:0000259" key="2">
    <source>
        <dbReference type="SMART" id="SM00065"/>
    </source>
</evidence>
<gene>
    <name evidence="4" type="ORF">SAMN06295885_2198</name>
</gene>
<dbReference type="Pfam" id="PF01590">
    <property type="entry name" value="GAF"/>
    <property type="match status" value="1"/>
</dbReference>
<organism evidence="4 5">
    <name type="scientific">Rathayibacter oskolensis</name>
    <dbReference type="NCBI Taxonomy" id="1891671"/>
    <lineage>
        <taxon>Bacteria</taxon>
        <taxon>Bacillati</taxon>
        <taxon>Actinomycetota</taxon>
        <taxon>Actinomycetes</taxon>
        <taxon>Micrococcales</taxon>
        <taxon>Microbacteriaceae</taxon>
        <taxon>Rathayibacter</taxon>
    </lineage>
</organism>
<sequence>MVGDTAPDPRADALSALELMGSPAEERFDRITRMARDLFGVPMAEIHLLDESTLFTKSPQNPGWPLEYPREGTFCDATLQKGSMLIISDLGTDPVFAEHVNVRGAPHVRFYAGRPLSVDDGLQLGTICLMDFVPRELTQDEEVLLDEFGSWVERELRDSAERDRAAEVQALLLPPALDHPDGYVFAGMSVPRLQVAGDFYDWWAGDGFVDIVLADVMGKGTAAAIVAASIRSAFHARTGERPARAVAGVNGQLLRDFSATGTFATLFHCRLETETGRLDFVDAGHGLSVVLRADGSFERLASVGLPLGIAEDGGWLTQSVELAPGDALVSFTDGVLDLYDGTLDSVAEVTGLARASASSDEFFAALRHLARGEKASDDVTVLVVSRT</sequence>
<dbReference type="SMART" id="SM00065">
    <property type="entry name" value="GAF"/>
    <property type="match status" value="1"/>
</dbReference>
<dbReference type="InterPro" id="IPR029016">
    <property type="entry name" value="GAF-like_dom_sf"/>
</dbReference>
<dbReference type="SMART" id="SM00331">
    <property type="entry name" value="PP2C_SIG"/>
    <property type="match status" value="1"/>
</dbReference>
<dbReference type="STRING" id="1891671.SAMN06295885_2198"/>
<dbReference type="PANTHER" id="PTHR43156:SF2">
    <property type="entry name" value="STAGE II SPORULATION PROTEIN E"/>
    <property type="match status" value="1"/>
</dbReference>
<feature type="domain" description="PPM-type phosphatase" evidence="3">
    <location>
        <begin position="180"/>
        <end position="386"/>
    </location>
</feature>
<evidence type="ECO:0000313" key="4">
    <source>
        <dbReference type="EMBL" id="SMH43477.1"/>
    </source>
</evidence>
<dbReference type="Proteomes" id="UP000193711">
    <property type="component" value="Unassembled WGS sequence"/>
</dbReference>
<dbReference type="PANTHER" id="PTHR43156">
    <property type="entry name" value="STAGE II SPORULATION PROTEIN E-RELATED"/>
    <property type="match status" value="1"/>
</dbReference>
<keyword evidence="1" id="KW-0378">Hydrolase</keyword>
<dbReference type="InterPro" id="IPR001932">
    <property type="entry name" value="PPM-type_phosphatase-like_dom"/>
</dbReference>